<feature type="region of interest" description="Disordered" evidence="1">
    <location>
        <begin position="166"/>
        <end position="229"/>
    </location>
</feature>
<evidence type="ECO:0000256" key="2">
    <source>
        <dbReference type="SAM" id="Phobius"/>
    </source>
</evidence>
<comment type="caution">
    <text evidence="3">The sequence shown here is derived from an EMBL/GenBank/DDBJ whole genome shotgun (WGS) entry which is preliminary data.</text>
</comment>
<dbReference type="Proteomes" id="UP001231189">
    <property type="component" value="Unassembled WGS sequence"/>
</dbReference>
<dbReference type="EMBL" id="JAUUTY010000001">
    <property type="protein sequence ID" value="KAK1698170.1"/>
    <property type="molecule type" value="Genomic_DNA"/>
</dbReference>
<reference evidence="3" key="1">
    <citation type="submission" date="2023-07" db="EMBL/GenBank/DDBJ databases">
        <title>A chromosome-level genome assembly of Lolium multiflorum.</title>
        <authorList>
            <person name="Chen Y."/>
            <person name="Copetti D."/>
            <person name="Kolliker R."/>
            <person name="Studer B."/>
        </authorList>
    </citation>
    <scope>NUCLEOTIDE SEQUENCE</scope>
    <source>
        <strain evidence="3">02402/16</strain>
        <tissue evidence="3">Leaf</tissue>
    </source>
</reference>
<feature type="compositionally biased region" description="Acidic residues" evidence="1">
    <location>
        <begin position="170"/>
        <end position="180"/>
    </location>
</feature>
<feature type="compositionally biased region" description="Basic residues" evidence="1">
    <location>
        <begin position="186"/>
        <end position="196"/>
    </location>
</feature>
<proteinExistence type="predicted"/>
<feature type="region of interest" description="Disordered" evidence="1">
    <location>
        <begin position="42"/>
        <end position="61"/>
    </location>
</feature>
<feature type="transmembrane region" description="Helical" evidence="2">
    <location>
        <begin position="103"/>
        <end position="122"/>
    </location>
</feature>
<evidence type="ECO:0000313" key="3">
    <source>
        <dbReference type="EMBL" id="KAK1698170.1"/>
    </source>
</evidence>
<keyword evidence="4" id="KW-1185">Reference proteome</keyword>
<keyword evidence="2" id="KW-1133">Transmembrane helix</keyword>
<feature type="compositionally biased region" description="Basic and acidic residues" evidence="1">
    <location>
        <begin position="210"/>
        <end position="229"/>
    </location>
</feature>
<gene>
    <name evidence="3" type="ORF">QYE76_014867</name>
</gene>
<feature type="compositionally biased region" description="Basic and acidic residues" evidence="1">
    <location>
        <begin position="404"/>
        <end position="430"/>
    </location>
</feature>
<evidence type="ECO:0000313" key="4">
    <source>
        <dbReference type="Proteomes" id="UP001231189"/>
    </source>
</evidence>
<name>A0AAD8U1H4_LOLMU</name>
<accession>A0AAD8U1H4</accession>
<keyword evidence="2" id="KW-0812">Transmembrane</keyword>
<organism evidence="3 4">
    <name type="scientific">Lolium multiflorum</name>
    <name type="common">Italian ryegrass</name>
    <name type="synonym">Lolium perenne subsp. multiflorum</name>
    <dbReference type="NCBI Taxonomy" id="4521"/>
    <lineage>
        <taxon>Eukaryota</taxon>
        <taxon>Viridiplantae</taxon>
        <taxon>Streptophyta</taxon>
        <taxon>Embryophyta</taxon>
        <taxon>Tracheophyta</taxon>
        <taxon>Spermatophyta</taxon>
        <taxon>Magnoliopsida</taxon>
        <taxon>Liliopsida</taxon>
        <taxon>Poales</taxon>
        <taxon>Poaceae</taxon>
        <taxon>BOP clade</taxon>
        <taxon>Pooideae</taxon>
        <taxon>Poodae</taxon>
        <taxon>Poeae</taxon>
        <taxon>Poeae Chloroplast Group 2 (Poeae type)</taxon>
        <taxon>Loliodinae</taxon>
        <taxon>Loliinae</taxon>
        <taxon>Lolium</taxon>
    </lineage>
</organism>
<feature type="region of interest" description="Disordered" evidence="1">
    <location>
        <begin position="397"/>
        <end position="430"/>
    </location>
</feature>
<dbReference type="AlphaFoldDB" id="A0AAD8U1H4"/>
<feature type="region of interest" description="Disordered" evidence="1">
    <location>
        <begin position="1"/>
        <end position="36"/>
    </location>
</feature>
<evidence type="ECO:0000256" key="1">
    <source>
        <dbReference type="SAM" id="MobiDB-lite"/>
    </source>
</evidence>
<keyword evidence="2" id="KW-0472">Membrane</keyword>
<protein>
    <submittedName>
        <fullName evidence="3">Uncharacterized protein</fullName>
    </submittedName>
</protein>
<sequence>MTEGAKGKKRGATVGPDHSRRGPWPGRATPWCGGPTAPFASFSSRLSSSPKPKPREDLTKGYSRLCGVENTREKELSGGRNPPGKFLPEGEIDAIAIVIERDIISTIIIIISTIYTAITIAAPRHRCNNSVADACKGYNHKYVLVLLNSLVEDSFRDVFRLPTDAGKVEEDPEDDNEGEEQIPKKAPPRAPKRPRAKVSGTDAGTSGEASAKKEKTKPPQRLDSKKAERDRIKLLATAERGSQKVTASRVSTKKPITNKAEASAKDVVAFPANFGDPSDLFATPKAYSHKFFYKLMEAEKWELEQDLLNSMLNNALGKADVECSDIQNHKREISEFYDQLLVKRKEQQVLHYELHKNISLQRHVTLGQADQIHDAKEKIAELEKMLVEAQGASSSLATASSELESLRSTHKDLESKLKEAEENRELAEKQLSEKNSEFIREKADLVEKRRKDSATLKSLQDNVQHLQTYMRTAEQGWDLLNSDVMEPLGYDEARREMFPCDNLIKLAGDDCRDLVSACRKICHKLAIKESQTYDVRGLI</sequence>